<evidence type="ECO:0000313" key="3">
    <source>
        <dbReference type="EMBL" id="KAH0544067.1"/>
    </source>
</evidence>
<reference evidence="3" key="1">
    <citation type="submission" date="2021-03" db="EMBL/GenBank/DDBJ databases">
        <title>Comparative genomics and phylogenomic investigation of the class Geoglossomycetes provide insights into ecological specialization and systematics.</title>
        <authorList>
            <person name="Melie T."/>
            <person name="Pirro S."/>
            <person name="Miller A.N."/>
            <person name="Quandt A."/>
        </authorList>
    </citation>
    <scope>NUCLEOTIDE SEQUENCE</scope>
    <source>
        <strain evidence="3">GBOQ0MN5Z8</strain>
    </source>
</reference>
<feature type="region of interest" description="Disordered" evidence="1">
    <location>
        <begin position="487"/>
        <end position="509"/>
    </location>
</feature>
<organism evidence="3 4">
    <name type="scientific">Glutinoglossum americanum</name>
    <dbReference type="NCBI Taxonomy" id="1670608"/>
    <lineage>
        <taxon>Eukaryota</taxon>
        <taxon>Fungi</taxon>
        <taxon>Dikarya</taxon>
        <taxon>Ascomycota</taxon>
        <taxon>Pezizomycotina</taxon>
        <taxon>Geoglossomycetes</taxon>
        <taxon>Geoglossales</taxon>
        <taxon>Geoglossaceae</taxon>
        <taxon>Glutinoglossum</taxon>
    </lineage>
</organism>
<sequence length="543" mass="59285">MQVASSGGGEELIESSVLDTIIPHGSSVNIEEILGNPECYGEDASISLLPTIKQRRLLYFDELVAVYVILRTTYLEEDTLKSYLSRLTITLEAHAVNKQQQLPMEGQSSHAGQFKELIYSGRIQDFEDPLIIVHGPGEAGNGVEKSHIVTVWKLNVLLSRPRIRMQNVIVVFAASANLKPVEQTKAEDIEEEYLPSQTPSDLNLLESFKDGPAWASIAPHLSALKVSRVVPATQITKELLRPLRNISQRTFRAVPAVSSRVRYSKLNTYASNPSIIASLDFDVTPFADCSVVLDWVNLELSGGTVEALTGPHGSGIPLTCRPRDDVTFLYRLTPDGIIETVSHKSNVRSLEVSITAVALVTEDCHPRIEMKWRTNVDFSAPLNPSFSGPSQHLQRVNRPSNLPVISAAGATPSSVPTTIGSRPLTLGADTLPLGEYDHQKSGSSGDLGLTITFSGPRDVHVGGVFQWEVFIVNRSSRPRKLALVAIPKRRRADTKRSAPRPPSTGSGRKVGLVTDAVVDENIIYAMQRSAVMEPAELPAIQES</sequence>
<evidence type="ECO:0000256" key="1">
    <source>
        <dbReference type="SAM" id="MobiDB-lite"/>
    </source>
</evidence>
<name>A0A9P8KZZ1_9PEZI</name>
<dbReference type="Pfam" id="PF12735">
    <property type="entry name" value="IgD3_Trs65"/>
    <property type="match status" value="1"/>
</dbReference>
<dbReference type="InterPro" id="IPR024662">
    <property type="entry name" value="Trs65"/>
</dbReference>
<proteinExistence type="predicted"/>
<dbReference type="GO" id="GO:0006891">
    <property type="term" value="P:intra-Golgi vesicle-mediated transport"/>
    <property type="evidence" value="ECO:0007669"/>
    <property type="project" value="InterPro"/>
</dbReference>
<feature type="domain" description="Trafficking protein particle complex II-specific subunit 65 IgD3" evidence="2">
    <location>
        <begin position="438"/>
        <end position="537"/>
    </location>
</feature>
<evidence type="ECO:0000259" key="2">
    <source>
        <dbReference type="Pfam" id="PF12735"/>
    </source>
</evidence>
<evidence type="ECO:0000313" key="4">
    <source>
        <dbReference type="Proteomes" id="UP000698800"/>
    </source>
</evidence>
<dbReference type="InterPro" id="IPR055420">
    <property type="entry name" value="IgD3_Trs65"/>
</dbReference>
<accession>A0A9P8KZZ1</accession>
<dbReference type="EMBL" id="JAGHQL010000023">
    <property type="protein sequence ID" value="KAH0544067.1"/>
    <property type="molecule type" value="Genomic_DNA"/>
</dbReference>
<keyword evidence="4" id="KW-1185">Reference proteome</keyword>
<dbReference type="GO" id="GO:1990071">
    <property type="term" value="C:TRAPPII protein complex"/>
    <property type="evidence" value="ECO:0007669"/>
    <property type="project" value="InterPro"/>
</dbReference>
<dbReference type="PANTHER" id="PTHR28159">
    <property type="entry name" value="TRAFFICKING PROTEIN PARTICLE COMPLEX II-SPECIFIC SUBUNIT 65"/>
    <property type="match status" value="1"/>
</dbReference>
<comment type="caution">
    <text evidence="3">The sequence shown here is derived from an EMBL/GenBank/DDBJ whole genome shotgun (WGS) entry which is preliminary data.</text>
</comment>
<dbReference type="OrthoDB" id="5345392at2759"/>
<gene>
    <name evidence="3" type="ORF">FGG08_001685</name>
</gene>
<protein>
    <recommendedName>
        <fullName evidence="2">Trafficking protein particle complex II-specific subunit 65 IgD3 domain-containing protein</fullName>
    </recommendedName>
</protein>
<dbReference type="PANTHER" id="PTHR28159:SF1">
    <property type="entry name" value="TRAFFICKING PROTEIN PARTICLE COMPLEX II-SPECIFIC SUBUNIT 65"/>
    <property type="match status" value="1"/>
</dbReference>
<dbReference type="AlphaFoldDB" id="A0A9P8KZZ1"/>
<dbReference type="GO" id="GO:0005802">
    <property type="term" value="C:trans-Golgi network"/>
    <property type="evidence" value="ECO:0007669"/>
    <property type="project" value="TreeGrafter"/>
</dbReference>
<dbReference type="Proteomes" id="UP000698800">
    <property type="component" value="Unassembled WGS sequence"/>
</dbReference>